<evidence type="ECO:0000313" key="3">
    <source>
        <dbReference type="Proteomes" id="UP000887540"/>
    </source>
</evidence>
<dbReference type="AlphaFoldDB" id="A0A914E6P3"/>
<keyword evidence="3" id="KW-1185">Reference proteome</keyword>
<keyword evidence="1" id="KW-0175">Coiled coil</keyword>
<dbReference type="WBParaSite" id="ACRNAN_scaffold6122.g28724.t1">
    <property type="protein sequence ID" value="ACRNAN_scaffold6122.g28724.t1"/>
    <property type="gene ID" value="ACRNAN_scaffold6122.g28724"/>
</dbReference>
<evidence type="ECO:0000256" key="1">
    <source>
        <dbReference type="SAM" id="Coils"/>
    </source>
</evidence>
<name>A0A914E6P3_9BILA</name>
<feature type="compositionally biased region" description="Basic and acidic residues" evidence="2">
    <location>
        <begin position="88"/>
        <end position="101"/>
    </location>
</feature>
<feature type="region of interest" description="Disordered" evidence="2">
    <location>
        <begin position="82"/>
        <end position="101"/>
    </location>
</feature>
<feature type="coiled-coil region" evidence="1">
    <location>
        <begin position="15"/>
        <end position="52"/>
    </location>
</feature>
<reference evidence="4" key="1">
    <citation type="submission" date="2022-11" db="UniProtKB">
        <authorList>
            <consortium name="WormBaseParasite"/>
        </authorList>
    </citation>
    <scope>IDENTIFICATION</scope>
</reference>
<organism evidence="3 4">
    <name type="scientific">Acrobeloides nanus</name>
    <dbReference type="NCBI Taxonomy" id="290746"/>
    <lineage>
        <taxon>Eukaryota</taxon>
        <taxon>Metazoa</taxon>
        <taxon>Ecdysozoa</taxon>
        <taxon>Nematoda</taxon>
        <taxon>Chromadorea</taxon>
        <taxon>Rhabditida</taxon>
        <taxon>Tylenchina</taxon>
        <taxon>Cephalobomorpha</taxon>
        <taxon>Cephaloboidea</taxon>
        <taxon>Cephalobidae</taxon>
        <taxon>Acrobeloides</taxon>
    </lineage>
</organism>
<proteinExistence type="predicted"/>
<dbReference type="Proteomes" id="UP000887540">
    <property type="component" value="Unplaced"/>
</dbReference>
<sequence>MSENVFNTFSFKKWAERLREQKLDEESQKQRMEQVARLKEKLKRERELKNADTLSDDDIEKLIAYLNAGNSLNGQQVTVVPAAPAPKPTEKKVKDPTVKPKSDDEILGEIMQYYKKNKTLDDITEEIPMEFKYNHKFGDYPKTNKVANALVWVIETKTLNQA</sequence>
<accession>A0A914E6P3</accession>
<protein>
    <submittedName>
        <fullName evidence="4">Uncharacterized protein</fullName>
    </submittedName>
</protein>
<evidence type="ECO:0000313" key="4">
    <source>
        <dbReference type="WBParaSite" id="ACRNAN_scaffold6122.g28724.t1"/>
    </source>
</evidence>
<evidence type="ECO:0000256" key="2">
    <source>
        <dbReference type="SAM" id="MobiDB-lite"/>
    </source>
</evidence>